<feature type="region of interest" description="Disordered" evidence="10">
    <location>
        <begin position="398"/>
        <end position="526"/>
    </location>
</feature>
<feature type="domain" description="Protein kinase" evidence="11">
    <location>
        <begin position="1316"/>
        <end position="1586"/>
    </location>
</feature>
<keyword evidence="5 9" id="KW-0067">ATP-binding</keyword>
<sequence>MDGQRQQYIPGAPMGTLPQGHIPFPPPPPRTQPSHGITLPPPPGPPPTSSYALQGMQQNWPRQGMNQQYPPPPPIMPVNHAQNQHLAAYQQQRKQGSLSIQPTMSADDPPLTSATYIPGRGTFGPGVGIPPLVTHESHFQFGGRDPYPYQQHQDFGTFRQQYYKQQQPNEGIAQHHLAQRPYQLSIPQSAQLDSINTGQLTMTTYNSNSQAKLPLSDTQQHTNQMSNNANAPQSNGTTPHGDAEKWPLDRVLLWLANNGFSQDWQETFKALDLKGSTFLELGSRGNLGKMHQVVYPQLAKECVKSGTGWDHTREREEGKRMCKLIRRISSTLGSDTGGHGRYYENAASHSASTDGGIENSPNLNREPMSAVSNNVASENSPGPQFAEVDTSNIAQRQYSSQHMTVPNADTATNDGSGHDGTLRRKQSPSISSDTGFPPPTYSESKSHANSPAAQFASLSSPSHHNKRNSSDSTMSRGLSSQGGTAPNGPNSSIRTSIGAALGDWRTGHNSSPQEQQKQVNETPHTQGKSLFHIFRKKNNHESHHQFSDEMFDSPTSPGVDVRNTPPFATSCQVPSTVPNYDKPRGQSWGIPPPSPAKKFVFGTVDGWNFRLIDVSDVDAADSLRALICNSVGIKDPGSALIYLTEPGQIMHEEPLSDTMLVVNRRARSDHLGSLKFFIQSIAMPPSAGLGVTFERSVNGYRVPLDMAEDDSATRVSTARRVTPAERSQNGLSTTSVFPTPNGGQASHPNFLSDQEKEVLIQRAHEQHLRDAERKQKAYLESRKDKIQRTEITTGNTAVSIKGDRVIDFNAPRTSPYEDKRQETLIPLRKPPLAPSESNTLTKVNSLSKKPEDLRMRNSKEFQPDFHRQASSDAKSSSPGIGFGLGAALASVGKMSGVIGTPMGSSTVPSHTADSAVRTESRLSESGAISPGTAKFSEKDGLSNVPVRSENVERDNDNVVRNPVSEWTSQPDERPAASSDSTLPSKPTLQTRKSYGPDFDFQESTVPFAKSPLPQEDSDEDSDSGLFAKPIARPAPPQAKRKPVASSSKIEELKPTLKVNTEPRSFKGRSVAFKSPTTAGASGGNFPASSMFDGTENQNSADADTSNPSTDDRDYDRRRESFVRDDIWASRPPVEGMIDHLDDFFPGVDLDEPYLDGNAHSPPLSPSGPSSRDEAEPDATDISAATTQVTGTTTGYPTMTDVPDVLGSAESTLKAKRIPSTVAHRNLSRSGGLNRMKSIREVAKGAHQVNRHQSIQNKGAAASGILRRKSTKMFGAKIMQISPKPGTRLSDLDPIPQQASAIIQQGKFPQRQPTFRIIRGQLIGKGTYGRVYLGINANTGEILAVKQVEVNQKAANYDKDRVKELVAAMDQEIDTMQHLEHPNIVQYLGCERGDLSISIYLEYIPGGSIGSCLRKHGKFEESVVKSLNRQVLSGLAYLHDQGILHRDLKADNILLDLDGACKISDFGISKKSDNIYGNDVTNSMQGSVFWMAPEVVQSQGQGYSAKVDIWSLGCVVLEMFAGRRPWSKEEAIGAIFKLGSLNQAPPIPEDVALAIEPAALAFMYDCFTIDTFDRPTAETLLSQHPFCTVDPNFNFLDTELHAKIRHVL</sequence>
<feature type="compositionally biased region" description="Polar residues" evidence="10">
    <location>
        <begin position="902"/>
        <end position="912"/>
    </location>
</feature>
<evidence type="ECO:0000256" key="4">
    <source>
        <dbReference type="ARBA" id="ARBA00022777"/>
    </source>
</evidence>
<dbReference type="InterPro" id="IPR050538">
    <property type="entry name" value="MAP_kinase_kinase_kinase"/>
</dbReference>
<dbReference type="SMART" id="SM00220">
    <property type="entry name" value="S_TKc"/>
    <property type="match status" value="1"/>
</dbReference>
<evidence type="ECO:0000259" key="11">
    <source>
        <dbReference type="PROSITE" id="PS50011"/>
    </source>
</evidence>
<dbReference type="GO" id="GO:0005524">
    <property type="term" value="F:ATP binding"/>
    <property type="evidence" value="ECO:0007669"/>
    <property type="project" value="UniProtKB-UniRule"/>
</dbReference>
<evidence type="ECO:0000256" key="2">
    <source>
        <dbReference type="ARBA" id="ARBA00022679"/>
    </source>
</evidence>
<dbReference type="GO" id="GO:0004707">
    <property type="term" value="F:MAP kinase activity"/>
    <property type="evidence" value="ECO:0007669"/>
    <property type="project" value="UniProtKB-EC"/>
</dbReference>
<dbReference type="PROSITE" id="PS00107">
    <property type="entry name" value="PROTEIN_KINASE_ATP"/>
    <property type="match status" value="1"/>
</dbReference>
<evidence type="ECO:0000256" key="6">
    <source>
        <dbReference type="ARBA" id="ARBA00047919"/>
    </source>
</evidence>
<evidence type="ECO:0000256" key="1">
    <source>
        <dbReference type="ARBA" id="ARBA00012411"/>
    </source>
</evidence>
<gene>
    <name evidence="12" type="ORF">H103_07619</name>
</gene>
<feature type="region of interest" description="Disordered" evidence="10">
    <location>
        <begin position="711"/>
        <end position="747"/>
    </location>
</feature>
<keyword evidence="4 12" id="KW-0418">Kinase</keyword>
<dbReference type="InterPro" id="IPR008271">
    <property type="entry name" value="Ser/Thr_kinase_AS"/>
</dbReference>
<keyword evidence="2" id="KW-0808">Transferase</keyword>
<dbReference type="OrthoDB" id="266718at2759"/>
<comment type="catalytic activity">
    <reaction evidence="7">
        <text>L-seryl-[protein] + ATP = O-phospho-L-seryl-[protein] + ADP + H(+)</text>
        <dbReference type="Rhea" id="RHEA:17989"/>
        <dbReference type="Rhea" id="RHEA-COMP:9863"/>
        <dbReference type="Rhea" id="RHEA-COMP:11604"/>
        <dbReference type="ChEBI" id="CHEBI:15378"/>
        <dbReference type="ChEBI" id="CHEBI:29999"/>
        <dbReference type="ChEBI" id="CHEBI:30616"/>
        <dbReference type="ChEBI" id="CHEBI:83421"/>
        <dbReference type="ChEBI" id="CHEBI:456216"/>
        <dbReference type="EC" id="2.7.11.24"/>
    </reaction>
    <physiologicalReaction direction="left-to-right" evidence="7">
        <dbReference type="Rhea" id="RHEA:17990"/>
    </physiologicalReaction>
</comment>
<dbReference type="Proteomes" id="UP000023758">
    <property type="component" value="Unassembled WGS sequence"/>
</dbReference>
<feature type="region of interest" description="Disordered" evidence="10">
    <location>
        <begin position="901"/>
        <end position="1117"/>
    </location>
</feature>
<accession>A0A022VR90</accession>
<feature type="compositionally biased region" description="Polar residues" evidence="10">
    <location>
        <begin position="441"/>
        <end position="462"/>
    </location>
</feature>
<reference evidence="12" key="1">
    <citation type="submission" date="2014-02" db="EMBL/GenBank/DDBJ databases">
        <title>The Genome Sequence of Trichophyton rubrum (morphotype fischeri) CBS 288.86.</title>
        <authorList>
            <consortium name="The Broad Institute Genomics Platform"/>
            <person name="Cuomo C.A."/>
            <person name="White T.C."/>
            <person name="Graser Y."/>
            <person name="Martinez-Rossi N."/>
            <person name="Heitman J."/>
            <person name="Young S.K."/>
            <person name="Zeng Q."/>
            <person name="Gargeya S."/>
            <person name="Abouelleil A."/>
            <person name="Alvarado L."/>
            <person name="Chapman S.B."/>
            <person name="Gainer-Dewar J."/>
            <person name="Goldberg J."/>
            <person name="Griggs A."/>
            <person name="Gujja S."/>
            <person name="Hansen M."/>
            <person name="Howarth C."/>
            <person name="Imamovic A."/>
            <person name="Larimer J."/>
            <person name="Martinez D."/>
            <person name="Murphy C."/>
            <person name="Pearson M.D."/>
            <person name="Persinoti G."/>
            <person name="Poon T."/>
            <person name="Priest M."/>
            <person name="Roberts A.D."/>
            <person name="Saif S."/>
            <person name="Shea T.D."/>
            <person name="Sykes S.N."/>
            <person name="Wortman J."/>
            <person name="Nusbaum C."/>
            <person name="Birren B."/>
        </authorList>
    </citation>
    <scope>NUCLEOTIDE SEQUENCE [LARGE SCALE GENOMIC DNA]</scope>
    <source>
        <strain evidence="12">CBS 288.86</strain>
    </source>
</reference>
<evidence type="ECO:0000313" key="12">
    <source>
        <dbReference type="EMBL" id="EZF48797.1"/>
    </source>
</evidence>
<dbReference type="InterPro" id="IPR000719">
    <property type="entry name" value="Prot_kinase_dom"/>
</dbReference>
<dbReference type="FunFam" id="1.10.510.10:FF:000182">
    <property type="entry name" value="MAP kinase kinase kinase mkh1"/>
    <property type="match status" value="1"/>
</dbReference>
<feature type="region of interest" description="Disordered" evidence="10">
    <location>
        <begin position="1151"/>
        <end position="1202"/>
    </location>
</feature>
<feature type="region of interest" description="Disordered" evidence="10">
    <location>
        <begin position="829"/>
        <end position="856"/>
    </location>
</feature>
<keyword evidence="3 9" id="KW-0547">Nucleotide-binding</keyword>
<feature type="compositionally biased region" description="Polar residues" evidence="10">
    <location>
        <begin position="1094"/>
        <end position="1108"/>
    </location>
</feature>
<feature type="compositionally biased region" description="Polar residues" evidence="10">
    <location>
        <begin position="725"/>
        <end position="747"/>
    </location>
</feature>
<dbReference type="PANTHER" id="PTHR48016">
    <property type="entry name" value="MAP KINASE KINASE KINASE SSK2-RELATED-RELATED"/>
    <property type="match status" value="1"/>
</dbReference>
<name>A0A022VR90_TRIRU</name>
<dbReference type="PROSITE" id="PS00108">
    <property type="entry name" value="PROTEIN_KINASE_ST"/>
    <property type="match status" value="1"/>
</dbReference>
<evidence type="ECO:0000256" key="9">
    <source>
        <dbReference type="PROSITE-ProRule" id="PRU10141"/>
    </source>
</evidence>
<dbReference type="SUPFAM" id="SSF56112">
    <property type="entry name" value="Protein kinase-like (PK-like)"/>
    <property type="match status" value="1"/>
</dbReference>
<dbReference type="PROSITE" id="PS50011">
    <property type="entry name" value="PROTEIN_KINASE_DOM"/>
    <property type="match status" value="1"/>
</dbReference>
<dbReference type="EMBL" id="KK207919">
    <property type="protein sequence ID" value="EZF48797.1"/>
    <property type="molecule type" value="Genomic_DNA"/>
</dbReference>
<protein>
    <recommendedName>
        <fullName evidence="8">Mitogen-activated protein kinase kinae kinase bck1</fullName>
        <ecNumber evidence="1">2.7.11.24</ecNumber>
    </recommendedName>
</protein>
<evidence type="ECO:0000256" key="7">
    <source>
        <dbReference type="ARBA" id="ARBA00048130"/>
    </source>
</evidence>
<comment type="catalytic activity">
    <reaction evidence="6">
        <text>L-threonyl-[protein] + ATP = O-phospho-L-threonyl-[protein] + ADP + H(+)</text>
        <dbReference type="Rhea" id="RHEA:46608"/>
        <dbReference type="Rhea" id="RHEA-COMP:11060"/>
        <dbReference type="Rhea" id="RHEA-COMP:11605"/>
        <dbReference type="ChEBI" id="CHEBI:15378"/>
        <dbReference type="ChEBI" id="CHEBI:30013"/>
        <dbReference type="ChEBI" id="CHEBI:30616"/>
        <dbReference type="ChEBI" id="CHEBI:61977"/>
        <dbReference type="ChEBI" id="CHEBI:456216"/>
        <dbReference type="EC" id="2.7.11.24"/>
    </reaction>
    <physiologicalReaction direction="left-to-right" evidence="6">
        <dbReference type="Rhea" id="RHEA:46609"/>
    </physiologicalReaction>
</comment>
<dbReference type="Pfam" id="PF00069">
    <property type="entry name" value="Pkinase"/>
    <property type="match status" value="1"/>
</dbReference>
<evidence type="ECO:0000256" key="8">
    <source>
        <dbReference type="ARBA" id="ARBA00068103"/>
    </source>
</evidence>
<feature type="compositionally biased region" description="Polar residues" evidence="10">
    <location>
        <begin position="835"/>
        <end position="847"/>
    </location>
</feature>
<feature type="compositionally biased region" description="Polar residues" evidence="10">
    <location>
        <begin position="398"/>
        <end position="415"/>
    </location>
</feature>
<evidence type="ECO:0000256" key="10">
    <source>
        <dbReference type="SAM" id="MobiDB-lite"/>
    </source>
</evidence>
<feature type="region of interest" description="Disordered" evidence="10">
    <location>
        <begin position="1"/>
        <end position="53"/>
    </location>
</feature>
<dbReference type="InterPro" id="IPR017441">
    <property type="entry name" value="Protein_kinase_ATP_BS"/>
</dbReference>
<feature type="region of interest" description="Disordered" evidence="10">
    <location>
        <begin position="335"/>
        <end position="386"/>
    </location>
</feature>
<evidence type="ECO:0000256" key="3">
    <source>
        <dbReference type="ARBA" id="ARBA00022741"/>
    </source>
</evidence>
<dbReference type="Gene3D" id="1.10.510.10">
    <property type="entry name" value="Transferase(Phosphotransferase) domain 1"/>
    <property type="match status" value="1"/>
</dbReference>
<feature type="region of interest" description="Disordered" evidence="10">
    <location>
        <begin position="212"/>
        <end position="243"/>
    </location>
</feature>
<feature type="compositionally biased region" description="Polar residues" evidence="10">
    <location>
        <begin position="977"/>
        <end position="992"/>
    </location>
</feature>
<feature type="compositionally biased region" description="Low complexity" evidence="10">
    <location>
        <begin position="1185"/>
        <end position="1199"/>
    </location>
</feature>
<dbReference type="EC" id="2.7.11.24" evidence="1"/>
<feature type="compositionally biased region" description="Polar residues" evidence="10">
    <location>
        <begin position="212"/>
        <end position="238"/>
    </location>
</feature>
<dbReference type="HOGENOM" id="CLU_000961_1_0_1"/>
<feature type="compositionally biased region" description="Pro residues" evidence="10">
    <location>
        <begin position="39"/>
        <end position="48"/>
    </location>
</feature>
<feature type="compositionally biased region" description="Low complexity" evidence="10">
    <location>
        <begin position="369"/>
        <end position="380"/>
    </location>
</feature>
<proteinExistence type="predicted"/>
<dbReference type="InterPro" id="IPR011009">
    <property type="entry name" value="Kinase-like_dom_sf"/>
</dbReference>
<organism evidence="12">
    <name type="scientific">Trichophyton rubrum CBS 288.86</name>
    <dbReference type="NCBI Taxonomy" id="1215330"/>
    <lineage>
        <taxon>Eukaryota</taxon>
        <taxon>Fungi</taxon>
        <taxon>Dikarya</taxon>
        <taxon>Ascomycota</taxon>
        <taxon>Pezizomycotina</taxon>
        <taxon>Eurotiomycetes</taxon>
        <taxon>Eurotiomycetidae</taxon>
        <taxon>Onygenales</taxon>
        <taxon>Arthrodermataceae</taxon>
        <taxon>Trichophyton</taxon>
    </lineage>
</organism>
<feature type="binding site" evidence="9">
    <location>
        <position position="1345"/>
    </location>
    <ligand>
        <name>ATP</name>
        <dbReference type="ChEBI" id="CHEBI:30616"/>
    </ligand>
</feature>
<feature type="compositionally biased region" description="Polar residues" evidence="10">
    <location>
        <begin position="507"/>
        <end position="526"/>
    </location>
</feature>
<feature type="compositionally biased region" description="Polar residues" evidence="10">
    <location>
        <begin position="470"/>
        <end position="495"/>
    </location>
</feature>
<evidence type="ECO:0000256" key="5">
    <source>
        <dbReference type="ARBA" id="ARBA00022840"/>
    </source>
</evidence>
<dbReference type="PANTHER" id="PTHR48016:SF48">
    <property type="entry name" value="SERINE_THREONINE-PROTEIN KINASE BCK1_SLK1_SSP31"/>
    <property type="match status" value="1"/>
</dbReference>
<feature type="compositionally biased region" description="Polar residues" evidence="10">
    <location>
        <begin position="347"/>
        <end position="363"/>
    </location>
</feature>